<dbReference type="EMBL" id="JAAWWL010000002">
    <property type="protein sequence ID" value="NKI32340.1"/>
    <property type="molecule type" value="Genomic_DNA"/>
</dbReference>
<keyword evidence="1" id="KW-0812">Transmembrane</keyword>
<dbReference type="RefSeq" id="WP_168552550.1">
    <property type="nucleotide sequence ID" value="NZ_JAAWWL010000002.1"/>
</dbReference>
<feature type="transmembrane region" description="Helical" evidence="1">
    <location>
        <begin position="238"/>
        <end position="255"/>
    </location>
</feature>
<gene>
    <name evidence="3" type="ORF">HCU67_10330</name>
</gene>
<feature type="transmembrane region" description="Helical" evidence="1">
    <location>
        <begin position="358"/>
        <end position="376"/>
    </location>
</feature>
<evidence type="ECO:0000256" key="1">
    <source>
        <dbReference type="SAM" id="Phobius"/>
    </source>
</evidence>
<feature type="transmembrane region" description="Helical" evidence="1">
    <location>
        <begin position="408"/>
        <end position="430"/>
    </location>
</feature>
<name>A0ABX1GTU2_9FLAO</name>
<organism evidence="3 4">
    <name type="scientific">Croceivirga thetidis</name>
    <dbReference type="NCBI Taxonomy" id="2721623"/>
    <lineage>
        <taxon>Bacteria</taxon>
        <taxon>Pseudomonadati</taxon>
        <taxon>Bacteroidota</taxon>
        <taxon>Flavobacteriia</taxon>
        <taxon>Flavobacteriales</taxon>
        <taxon>Flavobacteriaceae</taxon>
        <taxon>Croceivirga</taxon>
    </lineage>
</organism>
<dbReference type="Pfam" id="PF01433">
    <property type="entry name" value="Peptidase_M1"/>
    <property type="match status" value="1"/>
</dbReference>
<dbReference type="SUPFAM" id="SSF55486">
    <property type="entry name" value="Metalloproteases ('zincins'), catalytic domain"/>
    <property type="match status" value="1"/>
</dbReference>
<evidence type="ECO:0000259" key="2">
    <source>
        <dbReference type="Pfam" id="PF01433"/>
    </source>
</evidence>
<feature type="transmembrane region" description="Helical" evidence="1">
    <location>
        <begin position="560"/>
        <end position="581"/>
    </location>
</feature>
<sequence length="1086" mass="124811">MWKEHLKFELRYRSKRPETYVFFVFLMLFSIVGIDFIFQGVEIGLVKKNAPLVIAKTMGATTGIFMILVSMIMGVPVLRDSQYAIQSLLYSNPITKRDYLLGRFLGSFAVLLFIFSGLLFGMMLGYFLPWHEVDKLRPFNAWSYVECFVVVVLPILFFGAALFFVTGMLSKRLLLVYTQGVVMFVLFLLTKAITNEYLQGLLDPFSLTTLTQFTEDWSIEELNSYGISLSGILLYNKLLWLTLGGIMLLIGYQRFSFSLPNKKSRAQKVTQDTVEKMVSIPTMTKPEVYLNFSLRGEFTQLLELTKFHIFSLLKETAFWAIVICGVLIIAINSVNLGTVYGVNSYPATHFIIAELQEMSLYFFVVILLFYSGQLVWKERAVKQYLLNDATPVSNLVVLAAKYLALNGIYIVLMACLIIAGILLQASMGFYEFELGVYFSGFFVEILPFLSLYTFIAFFFQVVSKNKFIGILLSLMFFILNVGSEALGFNHSLYKFGGKPLGIYSEMNGYGHFLQPYLWVKAYWMVFGILILIGASLVLRRGEETELWKRIKTITYRLSNTTKRIAISLIVVFLILGSYIFYNTNVLNTYWTAAEEQEFRANYERTLKPLEYISQPKITAINLDMELYPETRSYDLKGSYQLTNTTEKPINEIHIQKLLASHVDLVNVEFEGGAVADSTYAKFDYTMYQLQKPLQPESSIQLNFEQSFHPKGFENDVSDTQLVYNGSFLNNSILPSLGYNRKYELNSPDERKEMGLPKRRDKALINDKNELVNARSGSDSDGTMLRVKLGTSEGQTAIAPGKLEKKWSENGRNYFVYTNEQPIINFYAIVSAEYEVKKDTWQASDYISKPVALEIYHHKSHTYTLDRMMKGMKASLDYYSTNFSPYPYEQLRIMEVPRYADYAQSLPNTIPFSEALGFVLDIDDETDADMAFYITAHEMAHQWFGMQVEAANVQGKNFVLETMAQYGALMVLKANYPKEKVQQFLDLQQEIYEKERKKAKVEQSLTLVENQDFVYYNKGVLAMYQLQELIGEDQVNKALNRFITDWRSYSGDIKSQTNRYTTSMDLLEYFIAEAPEKIQGEVRQLFE</sequence>
<feature type="transmembrane region" description="Helical" evidence="1">
    <location>
        <begin position="20"/>
        <end position="38"/>
    </location>
</feature>
<feature type="transmembrane region" description="Helical" evidence="1">
    <location>
        <begin position="173"/>
        <end position="193"/>
    </location>
</feature>
<dbReference type="InterPro" id="IPR014782">
    <property type="entry name" value="Peptidase_M1_dom"/>
</dbReference>
<feature type="transmembrane region" description="Helical" evidence="1">
    <location>
        <begin position="467"/>
        <end position="488"/>
    </location>
</feature>
<dbReference type="InterPro" id="IPR027268">
    <property type="entry name" value="Peptidase_M4/M1_CTD_sf"/>
</dbReference>
<feature type="transmembrane region" description="Helical" evidence="1">
    <location>
        <begin position="99"/>
        <end position="129"/>
    </location>
</feature>
<protein>
    <submittedName>
        <fullName evidence="3">Peptidase M1</fullName>
    </submittedName>
</protein>
<evidence type="ECO:0000313" key="3">
    <source>
        <dbReference type="EMBL" id="NKI32340.1"/>
    </source>
</evidence>
<feature type="transmembrane region" description="Helical" evidence="1">
    <location>
        <begin position="316"/>
        <end position="338"/>
    </location>
</feature>
<feature type="transmembrane region" description="Helical" evidence="1">
    <location>
        <begin position="521"/>
        <end position="539"/>
    </location>
</feature>
<feature type="transmembrane region" description="Helical" evidence="1">
    <location>
        <begin position="436"/>
        <end position="460"/>
    </location>
</feature>
<feature type="transmembrane region" description="Helical" evidence="1">
    <location>
        <begin position="141"/>
        <end position="166"/>
    </location>
</feature>
<keyword evidence="4" id="KW-1185">Reference proteome</keyword>
<feature type="domain" description="Peptidase M1 membrane alanine aminopeptidase" evidence="2">
    <location>
        <begin position="866"/>
        <end position="1049"/>
    </location>
</feature>
<dbReference type="Gene3D" id="1.10.390.10">
    <property type="entry name" value="Neutral Protease Domain 2"/>
    <property type="match status" value="1"/>
</dbReference>
<comment type="caution">
    <text evidence="3">The sequence shown here is derived from an EMBL/GenBank/DDBJ whole genome shotgun (WGS) entry which is preliminary data.</text>
</comment>
<accession>A0ABX1GTU2</accession>
<reference evidence="3 4" key="1">
    <citation type="submission" date="2020-04" db="EMBL/GenBank/DDBJ databases">
        <authorList>
            <person name="Yoon J."/>
        </authorList>
    </citation>
    <scope>NUCLEOTIDE SEQUENCE [LARGE SCALE GENOMIC DNA]</scope>
    <source>
        <strain evidence="3 4">DJ-13</strain>
    </source>
</reference>
<proteinExistence type="predicted"/>
<keyword evidence="1" id="KW-1133">Transmembrane helix</keyword>
<feature type="transmembrane region" description="Helical" evidence="1">
    <location>
        <begin position="58"/>
        <end position="78"/>
    </location>
</feature>
<keyword evidence="1" id="KW-0472">Membrane</keyword>
<dbReference type="Proteomes" id="UP000718451">
    <property type="component" value="Unassembled WGS sequence"/>
</dbReference>
<evidence type="ECO:0000313" key="4">
    <source>
        <dbReference type="Proteomes" id="UP000718451"/>
    </source>
</evidence>